<evidence type="ECO:0000256" key="4">
    <source>
        <dbReference type="ARBA" id="ARBA00022750"/>
    </source>
</evidence>
<dbReference type="InterPro" id="IPR041577">
    <property type="entry name" value="RT_RNaseH_2"/>
</dbReference>
<protein>
    <recommendedName>
        <fullName evidence="6">Gypsy retrotransposon integrase-like protein 1</fullName>
        <ecNumber evidence="2">3.1.26.4</ecNumber>
    </recommendedName>
</protein>
<name>A0A1A8FCH6_9TELE</name>
<dbReference type="Pfam" id="PF00098">
    <property type="entry name" value="zf-CCHC"/>
    <property type="match status" value="1"/>
</dbReference>
<evidence type="ECO:0000256" key="6">
    <source>
        <dbReference type="ARBA" id="ARBA00039658"/>
    </source>
</evidence>
<evidence type="ECO:0000256" key="7">
    <source>
        <dbReference type="PROSITE-ProRule" id="PRU00047"/>
    </source>
</evidence>
<dbReference type="EC" id="3.1.26.4" evidence="2"/>
<dbReference type="SUPFAM" id="SSF57756">
    <property type="entry name" value="Retrovirus zinc finger-like domains"/>
    <property type="match status" value="1"/>
</dbReference>
<evidence type="ECO:0000256" key="5">
    <source>
        <dbReference type="ARBA" id="ARBA00023125"/>
    </source>
</evidence>
<evidence type="ECO:0000256" key="8">
    <source>
        <dbReference type="SAM" id="MobiDB-lite"/>
    </source>
</evidence>
<dbReference type="Pfam" id="PF17919">
    <property type="entry name" value="RT_RNaseH_2"/>
    <property type="match status" value="1"/>
</dbReference>
<dbReference type="FunFam" id="3.30.70.270:FF:000026">
    <property type="entry name" value="Transposon Ty3-G Gag-Pol polyprotein"/>
    <property type="match status" value="1"/>
</dbReference>
<keyword evidence="5" id="KW-0238">DNA-binding</keyword>
<dbReference type="FunFam" id="1.10.340.70:FF:000003">
    <property type="entry name" value="Protein CBG25708"/>
    <property type="match status" value="1"/>
</dbReference>
<dbReference type="EMBL" id="HAEB01010230">
    <property type="protein sequence ID" value="SBQ56757.1"/>
    <property type="molecule type" value="Transcribed_RNA"/>
</dbReference>
<dbReference type="SMART" id="SM00343">
    <property type="entry name" value="ZnF_C2HC"/>
    <property type="match status" value="2"/>
</dbReference>
<dbReference type="PROSITE" id="PS50878">
    <property type="entry name" value="RT_POL"/>
    <property type="match status" value="1"/>
</dbReference>
<comment type="similarity">
    <text evidence="1">Belongs to the beta type-B retroviral polymerase family. HERV class-II K(HML-2) pol subfamily.</text>
</comment>
<evidence type="ECO:0000259" key="9">
    <source>
        <dbReference type="PROSITE" id="PS50158"/>
    </source>
</evidence>
<reference evidence="11" key="1">
    <citation type="submission" date="2016-05" db="EMBL/GenBank/DDBJ databases">
        <authorList>
            <person name="Lavstsen T."/>
            <person name="Jespersen J.S."/>
        </authorList>
    </citation>
    <scope>NUCLEOTIDE SEQUENCE</scope>
    <source>
        <tissue evidence="11">Brain</tissue>
    </source>
</reference>
<dbReference type="SUPFAM" id="SSF56672">
    <property type="entry name" value="DNA/RNA polymerases"/>
    <property type="match status" value="1"/>
</dbReference>
<proteinExistence type="inferred from homology"/>
<keyword evidence="3" id="KW-0645">Protease</keyword>
<dbReference type="InterPro" id="IPR050951">
    <property type="entry name" value="Retrovirus_Pol_polyprotein"/>
</dbReference>
<dbReference type="PANTHER" id="PTHR37984:SF10">
    <property type="entry name" value="RIBONUCLEASE H"/>
    <property type="match status" value="1"/>
</dbReference>
<dbReference type="GO" id="GO:0004523">
    <property type="term" value="F:RNA-DNA hybrid ribonuclease activity"/>
    <property type="evidence" value="ECO:0007669"/>
    <property type="project" value="UniProtKB-EC"/>
</dbReference>
<dbReference type="Gene3D" id="4.10.60.10">
    <property type="entry name" value="Zinc finger, CCHC-type"/>
    <property type="match status" value="1"/>
</dbReference>
<dbReference type="InterPro" id="IPR041588">
    <property type="entry name" value="Integrase_H2C2"/>
</dbReference>
<feature type="domain" description="Reverse transcriptase" evidence="10">
    <location>
        <begin position="477"/>
        <end position="655"/>
    </location>
</feature>
<dbReference type="AlphaFoldDB" id="A0A1A8FCH6"/>
<keyword evidence="7" id="KW-0862">Zinc</keyword>
<evidence type="ECO:0000256" key="1">
    <source>
        <dbReference type="ARBA" id="ARBA00010879"/>
    </source>
</evidence>
<keyword evidence="7" id="KW-0863">Zinc-finger</keyword>
<dbReference type="Pfam" id="PF00078">
    <property type="entry name" value="RVT_1"/>
    <property type="match status" value="1"/>
</dbReference>
<dbReference type="Gene3D" id="1.10.340.70">
    <property type="match status" value="1"/>
</dbReference>
<evidence type="ECO:0000256" key="3">
    <source>
        <dbReference type="ARBA" id="ARBA00022670"/>
    </source>
</evidence>
<dbReference type="Gene3D" id="3.10.10.10">
    <property type="entry name" value="HIV Type 1 Reverse Transcriptase, subunit A, domain 1"/>
    <property type="match status" value="1"/>
</dbReference>
<dbReference type="InterPro" id="IPR001878">
    <property type="entry name" value="Znf_CCHC"/>
</dbReference>
<dbReference type="PROSITE" id="PS50158">
    <property type="entry name" value="ZF_CCHC"/>
    <property type="match status" value="1"/>
</dbReference>
<dbReference type="GO" id="GO:0003677">
    <property type="term" value="F:DNA binding"/>
    <property type="evidence" value="ECO:0007669"/>
    <property type="project" value="UniProtKB-KW"/>
</dbReference>
<accession>A0A1A8FCH6</accession>
<evidence type="ECO:0000259" key="10">
    <source>
        <dbReference type="PROSITE" id="PS50878"/>
    </source>
</evidence>
<sequence length="1018" mass="115380">MAAFIGNLGEYKEGQEDFESYLERFEQWMIVNEVDDSKQANVFLSVIGAEAYGLLKNLCIPDKPSSLSYDELSRKLTAHYKPKPLIIAERFKFQKRNQQENESVSDYVVALKRLSTHCDFGPHLDEALRDRFVSGLKVEAIQRKLLTEQDLTFAKACELALSMEMASKNTMEFASNLKGHSTVNKIDKKRETKGAWQTSPAGSGWKSRVQSEHSNPQRTTHQPCYRCGGNNHAAQGCRFKTETCRKCSRVGHIARMCKTTKWLGNTQYVAENSSPRDTERSEAEEELFMNTVYSTYTVGQGKKDIKVTVKLEETPIDMQVDTGAAVTLVPERVYKKYLSHLPLEATKVRLSTFSGENIPLLGTVTVKAKYENQSGVFPLVIVKGDRPALLGRNWLKSFKLDWAGIFSVLPVGGSNDTDVETVLQSHTAVFSEEPGTIRKFKACITVKPDTKPVFRKARPVPYALKEAVEKELNRLEKSGVISKIEHSQWAAPIVVVPKSDKSIRICGDYKVTVNPSVEEGSYPLPTVEDLFATLAGGTLFSKLDLSHAYQQLVLEKNSEKYLVINTHKGLYAYHRLSYGVSSAPSMFQNVMDQILQGLEHVTCFLDDILITGRTREEHLRNLKEVLSRLENYGVRVKREKCTFMQEKVEYLGHLIDREGLHPTETKVAAIVNAPQPSNVTELRSFLGLLNYYGRFMKDLSTVLQPLHQLLKKEVHWEWTPECTTAFNNAKEQLVKSSVVVHYDTKKPLRLACDASPYRIGAVMSHIMENGDEKPIAFASRTLTEAESKYSQIEKEALAIIFGVTKFHMYLYGRKFSLITDHKPLLAILGPKSEIPTLAALRMQRWALRLMAYDYSIEYRTSAENANADALSRLPKKGRDNTAEENKVFYFSVVDELPVQATEIAQNTLKDPVLRKVLELTRMGWPNYIKDETLKPYFTRRNELSVEQGCILWGIRVIIPPAHREQLLHDLHQGHPGGSKMKNLARSYLWWPQLDRDIEHAVQQCNACQSVRKLPETAP</sequence>
<organism evidence="11">
    <name type="scientific">Nothobranchius korthausae</name>
    <dbReference type="NCBI Taxonomy" id="1143690"/>
    <lineage>
        <taxon>Eukaryota</taxon>
        <taxon>Metazoa</taxon>
        <taxon>Chordata</taxon>
        <taxon>Craniata</taxon>
        <taxon>Vertebrata</taxon>
        <taxon>Euteleostomi</taxon>
        <taxon>Actinopterygii</taxon>
        <taxon>Neopterygii</taxon>
        <taxon>Teleostei</taxon>
        <taxon>Neoteleostei</taxon>
        <taxon>Acanthomorphata</taxon>
        <taxon>Ovalentaria</taxon>
        <taxon>Atherinomorphae</taxon>
        <taxon>Cyprinodontiformes</taxon>
        <taxon>Nothobranchiidae</taxon>
        <taxon>Nothobranchius</taxon>
    </lineage>
</organism>
<evidence type="ECO:0000313" key="11">
    <source>
        <dbReference type="EMBL" id="SBQ56757.1"/>
    </source>
</evidence>
<keyword evidence="7" id="KW-0479">Metal-binding</keyword>
<evidence type="ECO:0000256" key="2">
    <source>
        <dbReference type="ARBA" id="ARBA00012180"/>
    </source>
</evidence>
<gene>
    <name evidence="11" type="primary">ZGC:165409</name>
</gene>
<dbReference type="GO" id="GO:0008270">
    <property type="term" value="F:zinc ion binding"/>
    <property type="evidence" value="ECO:0007669"/>
    <property type="project" value="UniProtKB-KW"/>
</dbReference>
<dbReference type="InterPro" id="IPR021109">
    <property type="entry name" value="Peptidase_aspartic_dom_sf"/>
</dbReference>
<dbReference type="GO" id="GO:0004190">
    <property type="term" value="F:aspartic-type endopeptidase activity"/>
    <property type="evidence" value="ECO:0007669"/>
    <property type="project" value="UniProtKB-KW"/>
</dbReference>
<dbReference type="CDD" id="cd01647">
    <property type="entry name" value="RT_LTR"/>
    <property type="match status" value="1"/>
</dbReference>
<dbReference type="InterPro" id="IPR043128">
    <property type="entry name" value="Rev_trsase/Diguanyl_cyclase"/>
</dbReference>
<feature type="region of interest" description="Disordered" evidence="8">
    <location>
        <begin position="191"/>
        <end position="222"/>
    </location>
</feature>
<dbReference type="Gene3D" id="3.30.70.270">
    <property type="match status" value="2"/>
</dbReference>
<keyword evidence="4" id="KW-0378">Hydrolase</keyword>
<dbReference type="GO" id="GO:0006508">
    <property type="term" value="P:proteolysis"/>
    <property type="evidence" value="ECO:0007669"/>
    <property type="project" value="UniProtKB-KW"/>
</dbReference>
<dbReference type="Pfam" id="PF17921">
    <property type="entry name" value="Integrase_H2C2"/>
    <property type="match status" value="1"/>
</dbReference>
<feature type="domain" description="CCHC-type" evidence="9">
    <location>
        <begin position="244"/>
        <end position="258"/>
    </location>
</feature>
<dbReference type="FunFam" id="3.10.20.370:FF:000001">
    <property type="entry name" value="Retrovirus-related Pol polyprotein from transposon 17.6-like protein"/>
    <property type="match status" value="1"/>
</dbReference>
<dbReference type="Gene3D" id="2.40.70.10">
    <property type="entry name" value="Acid Proteases"/>
    <property type="match status" value="1"/>
</dbReference>
<reference evidence="11" key="2">
    <citation type="submission" date="2016-06" db="EMBL/GenBank/DDBJ databases">
        <title>The genome of a short-lived fish provides insights into sex chromosome evolution and the genetic control of aging.</title>
        <authorList>
            <person name="Reichwald K."/>
            <person name="Felder M."/>
            <person name="Petzold A."/>
            <person name="Koch P."/>
            <person name="Groth M."/>
            <person name="Platzer M."/>
        </authorList>
    </citation>
    <scope>NUCLEOTIDE SEQUENCE</scope>
    <source>
        <tissue evidence="11">Brain</tissue>
    </source>
</reference>
<keyword evidence="4" id="KW-0064">Aspartyl protease</keyword>
<dbReference type="InterPro" id="IPR000477">
    <property type="entry name" value="RT_dom"/>
</dbReference>
<dbReference type="InterPro" id="IPR043502">
    <property type="entry name" value="DNA/RNA_pol_sf"/>
</dbReference>
<dbReference type="PANTHER" id="PTHR37984">
    <property type="entry name" value="PROTEIN CBG26694"/>
    <property type="match status" value="1"/>
</dbReference>
<dbReference type="CDD" id="cd09274">
    <property type="entry name" value="RNase_HI_RT_Ty3"/>
    <property type="match status" value="1"/>
</dbReference>
<dbReference type="SUPFAM" id="SSF50630">
    <property type="entry name" value="Acid proteases"/>
    <property type="match status" value="1"/>
</dbReference>
<feature type="non-terminal residue" evidence="11">
    <location>
        <position position="1018"/>
    </location>
</feature>
<feature type="compositionally biased region" description="Polar residues" evidence="8">
    <location>
        <begin position="212"/>
        <end position="222"/>
    </location>
</feature>
<dbReference type="InterPro" id="IPR036875">
    <property type="entry name" value="Znf_CCHC_sf"/>
</dbReference>